<evidence type="ECO:0008006" key="4">
    <source>
        <dbReference type="Google" id="ProtNLM"/>
    </source>
</evidence>
<evidence type="ECO:0000313" key="3">
    <source>
        <dbReference type="Proteomes" id="UP000708208"/>
    </source>
</evidence>
<accession>A0A8J2J325</accession>
<name>A0A8J2J325_9HEXA</name>
<gene>
    <name evidence="2" type="ORF">AFUS01_LOCUS914</name>
</gene>
<proteinExistence type="predicted"/>
<keyword evidence="1" id="KW-0732">Signal</keyword>
<protein>
    <recommendedName>
        <fullName evidence="4">Secreted protein</fullName>
    </recommendedName>
</protein>
<evidence type="ECO:0000256" key="1">
    <source>
        <dbReference type="SAM" id="SignalP"/>
    </source>
</evidence>
<organism evidence="2 3">
    <name type="scientific">Allacma fusca</name>
    <dbReference type="NCBI Taxonomy" id="39272"/>
    <lineage>
        <taxon>Eukaryota</taxon>
        <taxon>Metazoa</taxon>
        <taxon>Ecdysozoa</taxon>
        <taxon>Arthropoda</taxon>
        <taxon>Hexapoda</taxon>
        <taxon>Collembola</taxon>
        <taxon>Symphypleona</taxon>
        <taxon>Sminthuridae</taxon>
        <taxon>Allacma</taxon>
    </lineage>
</organism>
<keyword evidence="3" id="KW-1185">Reference proteome</keyword>
<feature type="signal peptide" evidence="1">
    <location>
        <begin position="1"/>
        <end position="26"/>
    </location>
</feature>
<dbReference type="Proteomes" id="UP000708208">
    <property type="component" value="Unassembled WGS sequence"/>
</dbReference>
<dbReference type="AlphaFoldDB" id="A0A8J2J325"/>
<sequence length="67" mass="7437">MKSCRGGLFFDSSVTLLTLLSLPSSSFQCALNRKTGTRRLENLPGNFNQETDSIRRKLEPSSLGFVL</sequence>
<feature type="chain" id="PRO_5035146023" description="Secreted protein" evidence="1">
    <location>
        <begin position="27"/>
        <end position="67"/>
    </location>
</feature>
<comment type="caution">
    <text evidence="2">The sequence shown here is derived from an EMBL/GenBank/DDBJ whole genome shotgun (WGS) entry which is preliminary data.</text>
</comment>
<evidence type="ECO:0000313" key="2">
    <source>
        <dbReference type="EMBL" id="CAG7655396.1"/>
    </source>
</evidence>
<reference evidence="2" key="1">
    <citation type="submission" date="2021-06" db="EMBL/GenBank/DDBJ databases">
        <authorList>
            <person name="Hodson N. C."/>
            <person name="Mongue J. A."/>
            <person name="Jaron S. K."/>
        </authorList>
    </citation>
    <scope>NUCLEOTIDE SEQUENCE</scope>
</reference>
<dbReference type="EMBL" id="CAJVCH010004913">
    <property type="protein sequence ID" value="CAG7655396.1"/>
    <property type="molecule type" value="Genomic_DNA"/>
</dbReference>